<evidence type="ECO:0000256" key="1">
    <source>
        <dbReference type="ARBA" id="ARBA00006479"/>
    </source>
</evidence>
<dbReference type="Pfam" id="PF00480">
    <property type="entry name" value="ROK"/>
    <property type="match status" value="1"/>
</dbReference>
<dbReference type="SUPFAM" id="SSF46785">
    <property type="entry name" value="Winged helix' DNA-binding domain"/>
    <property type="match status" value="1"/>
</dbReference>
<dbReference type="Gene3D" id="3.30.420.40">
    <property type="match status" value="2"/>
</dbReference>
<dbReference type="InterPro" id="IPR036390">
    <property type="entry name" value="WH_DNA-bd_sf"/>
</dbReference>
<dbReference type="PROSITE" id="PS01125">
    <property type="entry name" value="ROK"/>
    <property type="match status" value="1"/>
</dbReference>
<dbReference type="Pfam" id="PF24034">
    <property type="entry name" value="DUF7343"/>
    <property type="match status" value="1"/>
</dbReference>
<dbReference type="SUPFAM" id="SSF53067">
    <property type="entry name" value="Actin-like ATPase domain"/>
    <property type="match status" value="1"/>
</dbReference>
<protein>
    <submittedName>
        <fullName evidence="3">ROK family transcriptional regulator</fullName>
    </submittedName>
</protein>
<evidence type="ECO:0000313" key="3">
    <source>
        <dbReference type="EMBL" id="MDT8898936.1"/>
    </source>
</evidence>
<organism evidence="3 4">
    <name type="scientific">Thermanaerothrix solaris</name>
    <dbReference type="NCBI Taxonomy" id="3058434"/>
    <lineage>
        <taxon>Bacteria</taxon>
        <taxon>Bacillati</taxon>
        <taxon>Chloroflexota</taxon>
        <taxon>Anaerolineae</taxon>
        <taxon>Anaerolineales</taxon>
        <taxon>Anaerolineaceae</taxon>
        <taxon>Thermanaerothrix</taxon>
    </lineage>
</organism>
<feature type="domain" description="DUF7343" evidence="2">
    <location>
        <begin position="13"/>
        <end position="63"/>
    </location>
</feature>
<accession>A0ABU3NQ43</accession>
<gene>
    <name evidence="3" type="ORF">QYE77_11740</name>
</gene>
<dbReference type="InterPro" id="IPR036388">
    <property type="entry name" value="WH-like_DNA-bd_sf"/>
</dbReference>
<sequence>MLHKAPFLLSATQAEVIQVLRQTGQASRTEITDITGWSRAKTSQEINSLIEKGYLVETGVGRSKGGRKPRLLRFNSQLGYVVGVDFGATSLDIALADTNGTILNRRAEPTDIRRPPEELLSRCNVLILEMAAEHGIQPEQIIGIGVGVPGPVNFSRGVLVAPPLMPNWENYPIRIFFEETFPAAVVVVDNDVNIMALGEQRSGDAARIEHFLFIKIGTGIGCGIVVGGKVHRGNDGCAGDVGHICVDKQGPICRCGNRGCLEAMAAGPAIAEKAMQIAREGKSELLRKMMNERGGLLTPEDVNIACREGDEAALEIIRASGQMIGEVLAGLVNFFNPSHIFVGGGISNFGNHLLVAIRRTVLKRSLPLATTNLSINFSRAGADAGIVGAIALALEHLFVVEGNPHPLQ</sequence>
<dbReference type="InterPro" id="IPR000600">
    <property type="entry name" value="ROK"/>
</dbReference>
<dbReference type="Proteomes" id="UP001254165">
    <property type="component" value="Unassembled WGS sequence"/>
</dbReference>
<evidence type="ECO:0000259" key="2">
    <source>
        <dbReference type="Pfam" id="PF24034"/>
    </source>
</evidence>
<dbReference type="RefSeq" id="WP_315625609.1">
    <property type="nucleotide sequence ID" value="NZ_JAUHMF010000002.1"/>
</dbReference>
<dbReference type="Gene3D" id="1.10.10.10">
    <property type="entry name" value="Winged helix-like DNA-binding domain superfamily/Winged helix DNA-binding domain"/>
    <property type="match status" value="1"/>
</dbReference>
<comment type="caution">
    <text evidence="3">The sequence shown here is derived from an EMBL/GenBank/DDBJ whole genome shotgun (WGS) entry which is preliminary data.</text>
</comment>
<dbReference type="PANTHER" id="PTHR18964:SF173">
    <property type="entry name" value="GLUCOKINASE"/>
    <property type="match status" value="1"/>
</dbReference>
<dbReference type="InterPro" id="IPR043129">
    <property type="entry name" value="ATPase_NBD"/>
</dbReference>
<dbReference type="PANTHER" id="PTHR18964">
    <property type="entry name" value="ROK (REPRESSOR, ORF, KINASE) FAMILY"/>
    <property type="match status" value="1"/>
</dbReference>
<dbReference type="InterPro" id="IPR049874">
    <property type="entry name" value="ROK_cs"/>
</dbReference>
<proteinExistence type="inferred from homology"/>
<reference evidence="3 4" key="1">
    <citation type="submission" date="2023-07" db="EMBL/GenBank/DDBJ databases">
        <title>Novel species of Thermanaerothrix with wide hydrolytic capabilities.</title>
        <authorList>
            <person name="Zayulina K.S."/>
            <person name="Podosokorskaya O.A."/>
            <person name="Elcheninov A.G."/>
        </authorList>
    </citation>
    <scope>NUCLEOTIDE SEQUENCE [LARGE SCALE GENOMIC DNA]</scope>
    <source>
        <strain evidence="3 4">4228-RoL</strain>
    </source>
</reference>
<dbReference type="EMBL" id="JAUHMF010000002">
    <property type="protein sequence ID" value="MDT8898936.1"/>
    <property type="molecule type" value="Genomic_DNA"/>
</dbReference>
<keyword evidence="4" id="KW-1185">Reference proteome</keyword>
<comment type="similarity">
    <text evidence="1">Belongs to the ROK (NagC/XylR) family.</text>
</comment>
<evidence type="ECO:0000313" key="4">
    <source>
        <dbReference type="Proteomes" id="UP001254165"/>
    </source>
</evidence>
<dbReference type="InterPro" id="IPR055767">
    <property type="entry name" value="DUF7343"/>
</dbReference>
<name>A0ABU3NQ43_9CHLR</name>